<accession>A0A1H5XQ96</accession>
<dbReference type="RefSeq" id="WP_232311581.1">
    <property type="nucleotide sequence ID" value="NZ_CP018839.1"/>
</dbReference>
<keyword evidence="2" id="KW-1185">Reference proteome</keyword>
<name>A0A1H5XQ96_9RHOO</name>
<dbReference type="Proteomes" id="UP000185739">
    <property type="component" value="Chromosome"/>
</dbReference>
<dbReference type="InterPro" id="IPR010266">
    <property type="entry name" value="NnrS"/>
</dbReference>
<evidence type="ECO:0000313" key="1">
    <source>
        <dbReference type="EMBL" id="APR05300.1"/>
    </source>
</evidence>
<dbReference type="STRING" id="96773.Tchl_2470"/>
<sequence length="462" mass="48264">MTIEAPVNSVPPHSAGLHGRRGPAAAAASPFARLAALPVFMCGFRPFFLATAVYGALLVLVWLVFLGAGGALPAVVGGALVWHAHELMFGFGLAALAGFVLTAVPEFTATPPFGRGVAVLCMLLWGAARVAFWLSPLAGDVAGPVLAALFETGFALVLLGLVAPRLWRDPERRQLGFLWGLAAMVAMVVGFHFDVVRGLYPMRWLLAAVGVMMTLIVVAMSRISMRIVNDALDVERARRTAGSGGGVADEDLPAYRARPPRRNLAIFAIALYTVAEFALPHSAIAGWVALAAAAAVFNLLNDWHVGRALLTRWAFMLYAVYWLLALGYGLIGVARLGLPVAASAGLHLLTVGAMGLSVFAVLCIAGRTHAGYPLDLRPWVGVAGMLIGGAALLRAAAGFPGMPAPALQLASGFAWVLAYGLAAFRLGVLFIRARVDGGEGCEEMRVPPPAAHAPAPGPLPPG</sequence>
<dbReference type="KEGG" id="tcl:Tchl_2470"/>
<dbReference type="EMBL" id="CP018839">
    <property type="protein sequence ID" value="APR05300.1"/>
    <property type="molecule type" value="Genomic_DNA"/>
</dbReference>
<protein>
    <submittedName>
        <fullName evidence="1">NnrS family protein</fullName>
    </submittedName>
</protein>
<reference evidence="1 2" key="1">
    <citation type="submission" date="2016-12" db="EMBL/GenBank/DDBJ databases">
        <title>Complete genome sequence of Thauera chlorobenzoica, a Betaproteobacterium degrading haloaromatics anaerobically to CO2 and halides.</title>
        <authorList>
            <person name="Goris T."/>
            <person name="Mergelsberg M."/>
            <person name="Boll M."/>
        </authorList>
    </citation>
    <scope>NUCLEOTIDE SEQUENCE [LARGE SCALE GENOMIC DNA]</scope>
    <source>
        <strain evidence="1 2">3CB1</strain>
    </source>
</reference>
<organism evidence="1 2">
    <name type="scientific">Thauera chlorobenzoica</name>
    <dbReference type="NCBI Taxonomy" id="96773"/>
    <lineage>
        <taxon>Bacteria</taxon>
        <taxon>Pseudomonadati</taxon>
        <taxon>Pseudomonadota</taxon>
        <taxon>Betaproteobacteria</taxon>
        <taxon>Rhodocyclales</taxon>
        <taxon>Zoogloeaceae</taxon>
        <taxon>Thauera</taxon>
    </lineage>
</organism>
<evidence type="ECO:0000313" key="2">
    <source>
        <dbReference type="Proteomes" id="UP000185739"/>
    </source>
</evidence>
<gene>
    <name evidence="1" type="ORF">Tchl_2470</name>
</gene>
<proteinExistence type="predicted"/>
<dbReference type="Pfam" id="PF05940">
    <property type="entry name" value="NnrS"/>
    <property type="match status" value="1"/>
</dbReference>
<dbReference type="AlphaFoldDB" id="A0A1H5XQ96"/>